<evidence type="ECO:0000313" key="9">
    <source>
        <dbReference type="EMBL" id="OHA48273.1"/>
    </source>
</evidence>
<dbReference type="STRING" id="1802363.A2682_01625"/>
<organism evidence="9 10">
    <name type="scientific">Terrybacteria sp. (strain RIFCSPHIGHO2_01_FULL_58_15)</name>
    <dbReference type="NCBI Taxonomy" id="1802363"/>
    <lineage>
        <taxon>Bacteria</taxon>
        <taxon>Candidatus Terryibacteriota</taxon>
    </lineage>
</organism>
<dbReference type="InterPro" id="IPR001021">
    <property type="entry name" value="Ribosomal_bL25_long"/>
</dbReference>
<dbReference type="AlphaFoldDB" id="A0A1G2PJ30"/>
<keyword evidence="3 5" id="KW-0689">Ribosomal protein</keyword>
<dbReference type="InterPro" id="IPR020930">
    <property type="entry name" value="Ribosomal_uL5_bac-type"/>
</dbReference>
<dbReference type="Gene3D" id="2.170.120.20">
    <property type="entry name" value="Ribosomal protein L25, beta domain"/>
    <property type="match status" value="1"/>
</dbReference>
<evidence type="ECO:0000256" key="6">
    <source>
        <dbReference type="SAM" id="MobiDB-lite"/>
    </source>
</evidence>
<dbReference type="GO" id="GO:0022625">
    <property type="term" value="C:cytosolic large ribosomal subunit"/>
    <property type="evidence" value="ECO:0007669"/>
    <property type="project" value="TreeGrafter"/>
</dbReference>
<evidence type="ECO:0000259" key="8">
    <source>
        <dbReference type="Pfam" id="PF14693"/>
    </source>
</evidence>
<evidence type="ECO:0000259" key="7">
    <source>
        <dbReference type="Pfam" id="PF01386"/>
    </source>
</evidence>
<dbReference type="Pfam" id="PF14693">
    <property type="entry name" value="Ribosomal_TL5_C"/>
    <property type="match status" value="1"/>
</dbReference>
<reference evidence="9 10" key="1">
    <citation type="journal article" date="2016" name="Nat. Commun.">
        <title>Thousands of microbial genomes shed light on interconnected biogeochemical processes in an aquifer system.</title>
        <authorList>
            <person name="Anantharaman K."/>
            <person name="Brown C.T."/>
            <person name="Hug L.A."/>
            <person name="Sharon I."/>
            <person name="Castelle C.J."/>
            <person name="Probst A.J."/>
            <person name="Thomas B.C."/>
            <person name="Singh A."/>
            <person name="Wilkins M.J."/>
            <person name="Karaoz U."/>
            <person name="Brodie E.L."/>
            <person name="Williams K.H."/>
            <person name="Hubbard S.S."/>
            <person name="Banfield J.F."/>
        </authorList>
    </citation>
    <scope>NUCLEOTIDE SEQUENCE [LARGE SCALE GENOMIC DNA]</scope>
    <source>
        <strain evidence="10">RIFCSPHIGHO2_01_FULL_58_15</strain>
    </source>
</reference>
<feature type="domain" description="Large ribosomal subunit protein bL25 L25" evidence="7">
    <location>
        <begin position="4"/>
        <end position="94"/>
    </location>
</feature>
<dbReference type="InterPro" id="IPR011035">
    <property type="entry name" value="Ribosomal_bL25/Gln-tRNA_synth"/>
</dbReference>
<gene>
    <name evidence="5" type="primary">rplY</name>
    <name evidence="5" type="synonym">ctc</name>
    <name evidence="9" type="ORF">A2682_01625</name>
</gene>
<evidence type="ECO:0000256" key="2">
    <source>
        <dbReference type="ARBA" id="ARBA00022884"/>
    </source>
</evidence>
<dbReference type="EMBL" id="MHST01000022">
    <property type="protein sequence ID" value="OHA48273.1"/>
    <property type="molecule type" value="Genomic_DNA"/>
</dbReference>
<dbReference type="CDD" id="cd00495">
    <property type="entry name" value="Ribosomal_L25_TL5_CTC"/>
    <property type="match status" value="1"/>
</dbReference>
<dbReference type="InterPro" id="IPR029751">
    <property type="entry name" value="Ribosomal_L25_dom"/>
</dbReference>
<dbReference type="PANTHER" id="PTHR33284">
    <property type="entry name" value="RIBOSOMAL PROTEIN L25/GLN-TRNA SYNTHETASE, ANTI-CODON-BINDING DOMAIN-CONTAINING PROTEIN"/>
    <property type="match status" value="1"/>
</dbReference>
<dbReference type="HAMAP" id="MF_01334">
    <property type="entry name" value="Ribosomal_bL25_CTC"/>
    <property type="match status" value="1"/>
</dbReference>
<accession>A0A1G2PJ30</accession>
<dbReference type="GO" id="GO:0006412">
    <property type="term" value="P:translation"/>
    <property type="evidence" value="ECO:0007669"/>
    <property type="project" value="UniProtKB-UniRule"/>
</dbReference>
<dbReference type="Gene3D" id="2.40.240.10">
    <property type="entry name" value="Ribosomal Protein L25, Chain P"/>
    <property type="match status" value="1"/>
</dbReference>
<dbReference type="Proteomes" id="UP000178690">
    <property type="component" value="Unassembled WGS sequence"/>
</dbReference>
<comment type="similarity">
    <text evidence="5">Belongs to the bacterial ribosomal protein bL25 family. CTC subfamily.</text>
</comment>
<comment type="caution">
    <text evidence="9">The sequence shown here is derived from an EMBL/GenBank/DDBJ whole genome shotgun (WGS) entry which is preliminary data.</text>
</comment>
<dbReference type="InterPro" id="IPR037121">
    <property type="entry name" value="Ribosomal_bL25_C"/>
</dbReference>
<name>A0A1G2PJ30_TERXR</name>
<dbReference type="InterPro" id="IPR020056">
    <property type="entry name" value="Rbsml_bL25/Gln-tRNA_synth_N"/>
</dbReference>
<dbReference type="InterPro" id="IPR020057">
    <property type="entry name" value="Ribosomal_bL25_b-dom"/>
</dbReference>
<evidence type="ECO:0000313" key="10">
    <source>
        <dbReference type="Proteomes" id="UP000178690"/>
    </source>
</evidence>
<evidence type="ECO:0000256" key="4">
    <source>
        <dbReference type="ARBA" id="ARBA00023274"/>
    </source>
</evidence>
<evidence type="ECO:0000256" key="3">
    <source>
        <dbReference type="ARBA" id="ARBA00022980"/>
    </source>
</evidence>
<evidence type="ECO:0000256" key="1">
    <source>
        <dbReference type="ARBA" id="ARBA00022730"/>
    </source>
</evidence>
<dbReference type="GO" id="GO:0008097">
    <property type="term" value="F:5S rRNA binding"/>
    <property type="evidence" value="ECO:0007669"/>
    <property type="project" value="InterPro"/>
</dbReference>
<dbReference type="PANTHER" id="PTHR33284:SF1">
    <property type="entry name" value="RIBOSOMAL PROTEIN L25_GLN-TRNA SYNTHETASE, ANTI-CODON-BINDING DOMAIN-CONTAINING PROTEIN"/>
    <property type="match status" value="1"/>
</dbReference>
<feature type="domain" description="Large ribosomal subunit protein bL25 beta" evidence="8">
    <location>
        <begin position="103"/>
        <end position="182"/>
    </location>
</feature>
<comment type="subunit">
    <text evidence="5">Part of the 50S ribosomal subunit; part of the 5S rRNA/L5/L18/L25 subcomplex. Contacts the 5S rRNA. Binds to the 5S rRNA independently of L5 and L18.</text>
</comment>
<dbReference type="Pfam" id="PF01386">
    <property type="entry name" value="Ribosomal_L25p"/>
    <property type="match status" value="1"/>
</dbReference>
<dbReference type="NCBIfam" id="TIGR00731">
    <property type="entry name" value="bL25_bact_ctc"/>
    <property type="match status" value="1"/>
</dbReference>
<keyword evidence="2 5" id="KW-0694">RNA-binding</keyword>
<evidence type="ECO:0000256" key="5">
    <source>
        <dbReference type="HAMAP-Rule" id="MF_01334"/>
    </source>
</evidence>
<keyword evidence="4 5" id="KW-0687">Ribonucleoprotein</keyword>
<dbReference type="SUPFAM" id="SSF50715">
    <property type="entry name" value="Ribosomal protein L25-like"/>
    <property type="match status" value="1"/>
</dbReference>
<keyword evidence="1 5" id="KW-0699">rRNA-binding</keyword>
<proteinExistence type="inferred from homology"/>
<comment type="function">
    <text evidence="5">This is one of the proteins that binds to the 5S RNA in the ribosome where it forms part of the central protuberance.</text>
</comment>
<sequence length="234" mass="25464">MRELKVVIREAGHRLATLRNAGQVPAVLYGPDVPATPVSVPYGEFERAFAEVGESSLLRLEVSDDTAQRARPYVVLIRDVQRDPVRNTPVHFDFHAVRLNEALRIAVPIRFHGASSVESRGEGVLVKELHELEVEALPEKLPHEIDVDISGLASLNQVLHVSSLSMPEGVRVVTDSDAIIARTEALISEAEIEALETPPEETVGEVEVVGKKGEGQEEGEQTVSGEEGAETKSE</sequence>
<protein>
    <recommendedName>
        <fullName evidence="5">Large ribosomal subunit protein bL25</fullName>
    </recommendedName>
    <alternativeName>
        <fullName evidence="5">General stress protein CTC</fullName>
    </alternativeName>
</protein>
<feature type="region of interest" description="Disordered" evidence="6">
    <location>
        <begin position="209"/>
        <end position="234"/>
    </location>
</feature>
<dbReference type="GO" id="GO:0003735">
    <property type="term" value="F:structural constituent of ribosome"/>
    <property type="evidence" value="ECO:0007669"/>
    <property type="project" value="InterPro"/>
</dbReference>